<dbReference type="Gene3D" id="3.60.110.10">
    <property type="entry name" value="Carbon-nitrogen hydrolase"/>
    <property type="match status" value="1"/>
</dbReference>
<dbReference type="CDD" id="cd04301">
    <property type="entry name" value="NAT_SF"/>
    <property type="match status" value="1"/>
</dbReference>
<reference evidence="4 5" key="1">
    <citation type="submission" date="2018-05" db="EMBL/GenBank/DDBJ databases">
        <title>Rhodohalobacter halophilus gen. nov., sp. nov., a moderately halophilic member of the family Balneolaceae.</title>
        <authorList>
            <person name="Liu Z.-W."/>
        </authorList>
    </citation>
    <scope>NUCLEOTIDE SEQUENCE [LARGE SCALE GENOMIC DNA]</scope>
    <source>
        <strain evidence="4 5">8A47</strain>
    </source>
</reference>
<feature type="domain" description="N-acetyltransferase" evidence="3">
    <location>
        <begin position="7"/>
        <end position="207"/>
    </location>
</feature>
<dbReference type="InterPro" id="IPR003010">
    <property type="entry name" value="C-N_Hydrolase"/>
</dbReference>
<dbReference type="Gene3D" id="3.40.630.30">
    <property type="match status" value="1"/>
</dbReference>
<keyword evidence="4" id="KW-0378">Hydrolase</keyword>
<dbReference type="GO" id="GO:0016747">
    <property type="term" value="F:acyltransferase activity, transferring groups other than amino-acyl groups"/>
    <property type="evidence" value="ECO:0007669"/>
    <property type="project" value="InterPro"/>
</dbReference>
<dbReference type="AlphaFoldDB" id="A0A316TS93"/>
<dbReference type="GO" id="GO:0016787">
    <property type="term" value="F:hydrolase activity"/>
    <property type="evidence" value="ECO:0007669"/>
    <property type="project" value="UniProtKB-KW"/>
</dbReference>
<comment type="caution">
    <text evidence="4">The sequence shown here is derived from an EMBL/GenBank/DDBJ whole genome shotgun (WGS) entry which is preliminary data.</text>
</comment>
<comment type="similarity">
    <text evidence="1">Belongs to the carbon-nitrogen hydrolase superfamily. NIT1/NIT2 family.</text>
</comment>
<dbReference type="Proteomes" id="UP000245533">
    <property type="component" value="Unassembled WGS sequence"/>
</dbReference>
<organism evidence="4 5">
    <name type="scientific">Rhodohalobacter mucosus</name>
    <dbReference type="NCBI Taxonomy" id="2079485"/>
    <lineage>
        <taxon>Bacteria</taxon>
        <taxon>Pseudomonadati</taxon>
        <taxon>Balneolota</taxon>
        <taxon>Balneolia</taxon>
        <taxon>Balneolales</taxon>
        <taxon>Balneolaceae</taxon>
        <taxon>Rhodohalobacter</taxon>
    </lineage>
</organism>
<dbReference type="Pfam" id="PF00795">
    <property type="entry name" value="CN_hydrolase"/>
    <property type="match status" value="1"/>
</dbReference>
<dbReference type="PANTHER" id="PTHR23088">
    <property type="entry name" value="NITRILASE-RELATED"/>
    <property type="match status" value="1"/>
</dbReference>
<dbReference type="PROSITE" id="PS01227">
    <property type="entry name" value="UPF0012"/>
    <property type="match status" value="1"/>
</dbReference>
<evidence type="ECO:0000313" key="4">
    <source>
        <dbReference type="EMBL" id="PWN05885.1"/>
    </source>
</evidence>
<dbReference type="OrthoDB" id="9811121at2"/>
<dbReference type="PANTHER" id="PTHR23088:SF50">
    <property type="entry name" value="HYDROLASE YHCX"/>
    <property type="match status" value="1"/>
</dbReference>
<keyword evidence="5" id="KW-1185">Reference proteome</keyword>
<dbReference type="InterPro" id="IPR036526">
    <property type="entry name" value="C-N_Hydrolase_sf"/>
</dbReference>
<dbReference type="PROSITE" id="PS50263">
    <property type="entry name" value="CN_HYDROLASE"/>
    <property type="match status" value="1"/>
</dbReference>
<name>A0A316TS93_9BACT</name>
<dbReference type="InterPro" id="IPR000182">
    <property type="entry name" value="GNAT_dom"/>
</dbReference>
<accession>A0A316TS93</accession>
<evidence type="ECO:0000313" key="5">
    <source>
        <dbReference type="Proteomes" id="UP000245533"/>
    </source>
</evidence>
<dbReference type="SUPFAM" id="SSF55729">
    <property type="entry name" value="Acyl-CoA N-acyltransferases (Nat)"/>
    <property type="match status" value="1"/>
</dbReference>
<protein>
    <submittedName>
        <fullName evidence="4">Carbon-nitrogen hydrolase</fullName>
    </submittedName>
</protein>
<dbReference type="InterPro" id="IPR001110">
    <property type="entry name" value="UPF0012_CS"/>
</dbReference>
<dbReference type="EMBL" id="QGGB01000008">
    <property type="protein sequence ID" value="PWN05885.1"/>
    <property type="molecule type" value="Genomic_DNA"/>
</dbReference>
<gene>
    <name evidence="4" type="ORF">DDZ15_11915</name>
</gene>
<dbReference type="PROSITE" id="PS51186">
    <property type="entry name" value="GNAT"/>
    <property type="match status" value="1"/>
</dbReference>
<evidence type="ECO:0000259" key="2">
    <source>
        <dbReference type="PROSITE" id="PS50263"/>
    </source>
</evidence>
<evidence type="ECO:0000259" key="3">
    <source>
        <dbReference type="PROSITE" id="PS51186"/>
    </source>
</evidence>
<feature type="domain" description="CN hydrolase" evidence="2">
    <location>
        <begin position="222"/>
        <end position="477"/>
    </location>
</feature>
<dbReference type="InterPro" id="IPR016181">
    <property type="entry name" value="Acyl_CoA_acyltransferase"/>
</dbReference>
<dbReference type="SUPFAM" id="SSF56317">
    <property type="entry name" value="Carbon-nitrogen hydrolase"/>
    <property type="match status" value="1"/>
</dbReference>
<dbReference type="Pfam" id="PF00583">
    <property type="entry name" value="Acetyltransf_1"/>
    <property type="match status" value="1"/>
</dbReference>
<proteinExistence type="inferred from homology"/>
<dbReference type="RefSeq" id="WP_109647327.1">
    <property type="nucleotide sequence ID" value="NZ_QGGB01000008.1"/>
</dbReference>
<sequence>MKNIEKIDLEYLKFSDYKELQDLMHTCYPKINDPAWSKEQIRTLTSIFPEGQVVIKIDGRLVACAMAIIIDYSRFDDNHTYLDVTGNDSFNTHTPDGDTLYGLDMMVDPEFRGMRLGRRLYDYRKELCEELNLRSIIIGGRLPSFHKYDDLTAKQYIRKVKSKEIHDPVLNFQLSNDFHVKRVVKNYLPEDDASESFAAILEWANIYYSKPEKKYKPDKSVVRLGLVQWGMRPYKGWDDLTEQIEYFVDAVSGYRADFLLFPEYVNAPLMAEYNHLSEADAIRQLAGYTDRMRDTLAEFAISYNVNIITGSMPEFKDDVLKNIGYLCKRNGEIERYEKIHPTPDEVKVWGMSGGNQIKTFDTDAGKIGILICYDVEFPELSRLLANQGMDILFVPFLTDTQNGYSRVRNCAIARSIENECYVALAGSVGNLPKVHNMDISFAQSVVFTPCDFSFPTNGIKAEATPNTEMILIVDVDLDLLKELHEQGSVRTMKDRRTDLYDVIIKKAANR</sequence>
<evidence type="ECO:0000256" key="1">
    <source>
        <dbReference type="ARBA" id="ARBA00010613"/>
    </source>
</evidence>
<dbReference type="CDD" id="cd07574">
    <property type="entry name" value="nitrilase_Rim1_like"/>
    <property type="match status" value="1"/>
</dbReference>